<proteinExistence type="predicted"/>
<feature type="non-terminal residue" evidence="1">
    <location>
        <position position="1"/>
    </location>
</feature>
<organism evidence="1">
    <name type="scientific">Spongospora subterranea</name>
    <dbReference type="NCBI Taxonomy" id="70186"/>
    <lineage>
        <taxon>Eukaryota</taxon>
        <taxon>Sar</taxon>
        <taxon>Rhizaria</taxon>
        <taxon>Endomyxa</taxon>
        <taxon>Phytomyxea</taxon>
        <taxon>Plasmodiophorida</taxon>
        <taxon>Plasmodiophoridae</taxon>
        <taxon>Spongospora</taxon>
    </lineage>
</organism>
<protein>
    <submittedName>
        <fullName evidence="1">Uncharacterized protein</fullName>
    </submittedName>
</protein>
<sequence>HPVMTQSTRGKFIHMKNVFTHDAGDTESDNTMEVLKGILMSDDDDVDPSRLLPNQICYADPISCTNDMALPVKKPDIVKDNSASGLKNHRDLTFKRSRHRYPKGLSFWQKELHLRVSHAIPGSPAVKKDLLPTASPTPQRIGLNAVQFI</sequence>
<dbReference type="EMBL" id="HACM01004250">
    <property type="protein sequence ID" value="CRZ04692.1"/>
    <property type="molecule type" value="Transcribed_RNA"/>
</dbReference>
<evidence type="ECO:0000313" key="1">
    <source>
        <dbReference type="EMBL" id="CRZ04692.1"/>
    </source>
</evidence>
<accession>A0A0H5QSN3</accession>
<name>A0A0H5QSN3_9EUKA</name>
<reference evidence="1" key="1">
    <citation type="submission" date="2015-04" db="EMBL/GenBank/DDBJ databases">
        <title>The genome sequence of the plant pathogenic Rhizarian Plasmodiophora brassicae reveals insights in its biotrophic life cycle and the origin of chitin synthesis.</title>
        <authorList>
            <person name="Schwelm A."/>
            <person name="Fogelqvist J."/>
            <person name="Knaust A."/>
            <person name="Julke S."/>
            <person name="Lilja T."/>
            <person name="Dhandapani V."/>
            <person name="Bonilla-Rosso G."/>
            <person name="Karlsson M."/>
            <person name="Shevchenko A."/>
            <person name="Choi S.R."/>
            <person name="Kim H.G."/>
            <person name="Park J.Y."/>
            <person name="Lim Y.P."/>
            <person name="Ludwig-Muller J."/>
            <person name="Dixelius C."/>
        </authorList>
    </citation>
    <scope>NUCLEOTIDE SEQUENCE</scope>
    <source>
        <tissue evidence="1">Potato root galls</tissue>
    </source>
</reference>
<dbReference type="AlphaFoldDB" id="A0A0H5QSN3"/>